<evidence type="ECO:0000313" key="11">
    <source>
        <dbReference type="EMBL" id="KAK9057369.1"/>
    </source>
</evidence>
<feature type="domain" description="C2H2-type" evidence="10">
    <location>
        <begin position="32"/>
        <end position="59"/>
    </location>
</feature>
<evidence type="ECO:0000256" key="1">
    <source>
        <dbReference type="ARBA" id="ARBA00004123"/>
    </source>
</evidence>
<evidence type="ECO:0000256" key="4">
    <source>
        <dbReference type="ARBA" id="ARBA00022833"/>
    </source>
</evidence>
<dbReference type="GO" id="GO:0005634">
    <property type="term" value="C:nucleus"/>
    <property type="evidence" value="ECO:0007669"/>
    <property type="project" value="UniProtKB-SubCell"/>
</dbReference>
<keyword evidence="2" id="KW-0479">Metal-binding</keyword>
<evidence type="ECO:0000256" key="6">
    <source>
        <dbReference type="ARBA" id="ARBA00023163"/>
    </source>
</evidence>
<sequence>MDHKFKSKWENNNFIFEKDYRYDGTSWRQRSFVCNFCKKEFNSAQALGGHMNVHRRDRARLRQSSPSTDPPNPNPNPNFSSPPSSLMCLPFNTFHPSLFSLDISAPSLSVNTEEKVQKMPPNAPQVAWNFLDQETETRVWKKKENFKKMGLLKDEKIEMGLDLELRLGRS</sequence>
<dbReference type="EMBL" id="JBCNJP010000023">
    <property type="protein sequence ID" value="KAK9057369.1"/>
    <property type="molecule type" value="Genomic_DNA"/>
</dbReference>
<dbReference type="EMBL" id="JBCNJP010000023">
    <property type="protein sequence ID" value="KAK9057374.1"/>
    <property type="molecule type" value="Genomic_DNA"/>
</dbReference>
<dbReference type="Pfam" id="PF13912">
    <property type="entry name" value="zf-C2H2_6"/>
    <property type="match status" value="1"/>
</dbReference>
<keyword evidence="4" id="KW-0862">Zinc</keyword>
<keyword evidence="6" id="KW-0804">Transcription</keyword>
<proteinExistence type="predicted"/>
<evidence type="ECO:0000256" key="5">
    <source>
        <dbReference type="ARBA" id="ARBA00023015"/>
    </source>
</evidence>
<evidence type="ECO:0000256" key="8">
    <source>
        <dbReference type="PROSITE-ProRule" id="PRU00042"/>
    </source>
</evidence>
<gene>
    <name evidence="11" type="ORF">SSX86_022204</name>
    <name evidence="12" type="ORF">SSX86_022209</name>
</gene>
<protein>
    <recommendedName>
        <fullName evidence="10">C2H2-type domain-containing protein</fullName>
    </recommendedName>
</protein>
<dbReference type="GO" id="GO:0008270">
    <property type="term" value="F:zinc ion binding"/>
    <property type="evidence" value="ECO:0007669"/>
    <property type="project" value="UniProtKB-KW"/>
</dbReference>
<evidence type="ECO:0000256" key="9">
    <source>
        <dbReference type="SAM" id="MobiDB-lite"/>
    </source>
</evidence>
<dbReference type="AlphaFoldDB" id="A0AAP0CQ88"/>
<evidence type="ECO:0000259" key="10">
    <source>
        <dbReference type="PROSITE" id="PS50157"/>
    </source>
</evidence>
<comment type="subcellular location">
    <subcellularLocation>
        <location evidence="1">Nucleus</location>
    </subcellularLocation>
</comment>
<keyword evidence="7" id="KW-0539">Nucleus</keyword>
<keyword evidence="3 8" id="KW-0863">Zinc-finger</keyword>
<organism evidence="11 13">
    <name type="scientific">Deinandra increscens subsp. villosa</name>
    <dbReference type="NCBI Taxonomy" id="3103831"/>
    <lineage>
        <taxon>Eukaryota</taxon>
        <taxon>Viridiplantae</taxon>
        <taxon>Streptophyta</taxon>
        <taxon>Embryophyta</taxon>
        <taxon>Tracheophyta</taxon>
        <taxon>Spermatophyta</taxon>
        <taxon>Magnoliopsida</taxon>
        <taxon>eudicotyledons</taxon>
        <taxon>Gunneridae</taxon>
        <taxon>Pentapetalae</taxon>
        <taxon>asterids</taxon>
        <taxon>campanulids</taxon>
        <taxon>Asterales</taxon>
        <taxon>Asteraceae</taxon>
        <taxon>Asteroideae</taxon>
        <taxon>Heliantheae alliance</taxon>
        <taxon>Madieae</taxon>
        <taxon>Madiinae</taxon>
        <taxon>Deinandra</taxon>
    </lineage>
</organism>
<dbReference type="PANTHER" id="PTHR45801:SF110">
    <property type="entry name" value="TRANSCRIPTIONAL REGULATOR SUPERMAN"/>
    <property type="match status" value="1"/>
</dbReference>
<name>A0AAP0CQ88_9ASTR</name>
<evidence type="ECO:0000313" key="13">
    <source>
        <dbReference type="Proteomes" id="UP001408789"/>
    </source>
</evidence>
<keyword evidence="13" id="KW-1185">Reference proteome</keyword>
<dbReference type="Gene3D" id="3.30.160.60">
    <property type="entry name" value="Classic Zinc Finger"/>
    <property type="match status" value="1"/>
</dbReference>
<dbReference type="PROSITE" id="PS00028">
    <property type="entry name" value="ZINC_FINGER_C2H2_1"/>
    <property type="match status" value="1"/>
</dbReference>
<dbReference type="PANTHER" id="PTHR45801">
    <property type="entry name" value="OS07G0101800 PROTEIN"/>
    <property type="match status" value="1"/>
</dbReference>
<reference evidence="11 13" key="1">
    <citation type="submission" date="2024-04" db="EMBL/GenBank/DDBJ databases">
        <title>The reference genome of an endangered Asteraceae, Deinandra increscens subsp. villosa, native to the Central Coast of California.</title>
        <authorList>
            <person name="Guilliams M."/>
            <person name="Hasenstab-Lehman K."/>
            <person name="Meyer R."/>
            <person name="Mcevoy S."/>
        </authorList>
    </citation>
    <scope>NUCLEOTIDE SEQUENCE [LARGE SCALE GENOMIC DNA]</scope>
    <source>
        <tissue evidence="11">Leaf</tissue>
    </source>
</reference>
<feature type="region of interest" description="Disordered" evidence="9">
    <location>
        <begin position="59"/>
        <end position="83"/>
    </location>
</feature>
<evidence type="ECO:0000313" key="12">
    <source>
        <dbReference type="EMBL" id="KAK9057374.1"/>
    </source>
</evidence>
<dbReference type="InterPro" id="IPR036236">
    <property type="entry name" value="Znf_C2H2_sf"/>
</dbReference>
<evidence type="ECO:0000256" key="7">
    <source>
        <dbReference type="ARBA" id="ARBA00023242"/>
    </source>
</evidence>
<evidence type="ECO:0000256" key="2">
    <source>
        <dbReference type="ARBA" id="ARBA00022723"/>
    </source>
</evidence>
<keyword evidence="5" id="KW-0805">Transcription regulation</keyword>
<dbReference type="SMART" id="SM00355">
    <property type="entry name" value="ZnF_C2H2"/>
    <property type="match status" value="1"/>
</dbReference>
<accession>A0AAP0CQ88</accession>
<dbReference type="SUPFAM" id="SSF57667">
    <property type="entry name" value="beta-beta-alpha zinc fingers"/>
    <property type="match status" value="1"/>
</dbReference>
<evidence type="ECO:0000256" key="3">
    <source>
        <dbReference type="ARBA" id="ARBA00022771"/>
    </source>
</evidence>
<dbReference type="PROSITE" id="PS50157">
    <property type="entry name" value="ZINC_FINGER_C2H2_2"/>
    <property type="match status" value="1"/>
</dbReference>
<comment type="caution">
    <text evidence="11">The sequence shown here is derived from an EMBL/GenBank/DDBJ whole genome shotgun (WGS) entry which is preliminary data.</text>
</comment>
<dbReference type="InterPro" id="IPR013087">
    <property type="entry name" value="Znf_C2H2_type"/>
</dbReference>
<dbReference type="Proteomes" id="UP001408789">
    <property type="component" value="Unassembled WGS sequence"/>
</dbReference>
<dbReference type="InterPro" id="IPR052426">
    <property type="entry name" value="Plant_dev_regulator"/>
</dbReference>